<evidence type="ECO:0008006" key="3">
    <source>
        <dbReference type="Google" id="ProtNLM"/>
    </source>
</evidence>
<evidence type="ECO:0000313" key="2">
    <source>
        <dbReference type="Proteomes" id="UP000245119"/>
    </source>
</evidence>
<dbReference type="AlphaFoldDB" id="A0A2T7PVD8"/>
<dbReference type="EMBL" id="PZQS01000002">
    <property type="protein sequence ID" value="PVD37396.1"/>
    <property type="molecule type" value="Genomic_DNA"/>
</dbReference>
<name>A0A2T7PVD8_POMCA</name>
<reference evidence="1 2" key="1">
    <citation type="submission" date="2018-04" db="EMBL/GenBank/DDBJ databases">
        <title>The genome of golden apple snail Pomacea canaliculata provides insight into stress tolerance and invasive adaptation.</title>
        <authorList>
            <person name="Liu C."/>
            <person name="Liu B."/>
            <person name="Ren Y."/>
            <person name="Zhang Y."/>
            <person name="Wang H."/>
            <person name="Li S."/>
            <person name="Jiang F."/>
            <person name="Yin L."/>
            <person name="Zhang G."/>
            <person name="Qian W."/>
            <person name="Fan W."/>
        </authorList>
    </citation>
    <scope>NUCLEOTIDE SEQUENCE [LARGE SCALE GENOMIC DNA]</scope>
    <source>
        <strain evidence="1">SZHN2017</strain>
        <tissue evidence="1">Muscle</tissue>
    </source>
</reference>
<comment type="caution">
    <text evidence="1">The sequence shown here is derived from an EMBL/GenBank/DDBJ whole genome shotgun (WGS) entry which is preliminary data.</text>
</comment>
<keyword evidence="2" id="KW-1185">Reference proteome</keyword>
<gene>
    <name evidence="1" type="ORF">C0Q70_04395</name>
</gene>
<protein>
    <recommendedName>
        <fullName evidence="3">BAG domain-containing protein</fullName>
    </recommendedName>
</protein>
<sequence>MTNAVQCQEDVHRQPLTTRKVNDLCTHCVDTTQPHSHDMAALTQNTRSVLSEVETFLVETLKSVKLSKTIQDQRDRLVEKITRLLEEIPGSGAIAS</sequence>
<proteinExistence type="predicted"/>
<dbReference type="Gene3D" id="6.10.250.220">
    <property type="match status" value="1"/>
</dbReference>
<organism evidence="1 2">
    <name type="scientific">Pomacea canaliculata</name>
    <name type="common">Golden apple snail</name>
    <dbReference type="NCBI Taxonomy" id="400727"/>
    <lineage>
        <taxon>Eukaryota</taxon>
        <taxon>Metazoa</taxon>
        <taxon>Spiralia</taxon>
        <taxon>Lophotrochozoa</taxon>
        <taxon>Mollusca</taxon>
        <taxon>Gastropoda</taxon>
        <taxon>Caenogastropoda</taxon>
        <taxon>Architaenioglossa</taxon>
        <taxon>Ampullarioidea</taxon>
        <taxon>Ampullariidae</taxon>
        <taxon>Pomacea</taxon>
    </lineage>
</organism>
<evidence type="ECO:0000313" key="1">
    <source>
        <dbReference type="EMBL" id="PVD37396.1"/>
    </source>
</evidence>
<accession>A0A2T7PVD8</accession>
<dbReference type="Proteomes" id="UP000245119">
    <property type="component" value="Linkage Group LG2"/>
</dbReference>